<dbReference type="AlphaFoldDB" id="A0A0R3Q7L3"/>
<proteinExistence type="predicted"/>
<sequence length="47" mass="5473">MMKSASSKISYSINDSRWSEAVVEPYNFINVTEEIQMESYFEKQDCG</sequence>
<dbReference type="Proteomes" id="UP000280834">
    <property type="component" value="Unassembled WGS sequence"/>
</dbReference>
<reference evidence="3" key="1">
    <citation type="submission" date="2017-02" db="UniProtKB">
        <authorList>
            <consortium name="WormBaseParasite"/>
        </authorList>
    </citation>
    <scope>IDENTIFICATION</scope>
</reference>
<dbReference type="EMBL" id="UZAG01001213">
    <property type="protein sequence ID" value="VDO10734.1"/>
    <property type="molecule type" value="Genomic_DNA"/>
</dbReference>
<dbReference type="WBParaSite" id="BTMF_0000231701-mRNA-1">
    <property type="protein sequence ID" value="BTMF_0000231701-mRNA-1"/>
    <property type="gene ID" value="BTMF_0000231701"/>
</dbReference>
<evidence type="ECO:0000313" key="3">
    <source>
        <dbReference type="WBParaSite" id="BTMF_0000231701-mRNA-1"/>
    </source>
</evidence>
<reference evidence="1 2" key="2">
    <citation type="submission" date="2018-11" db="EMBL/GenBank/DDBJ databases">
        <authorList>
            <consortium name="Pathogen Informatics"/>
        </authorList>
    </citation>
    <scope>NUCLEOTIDE SEQUENCE [LARGE SCALE GENOMIC DNA]</scope>
</reference>
<protein>
    <submittedName>
        <fullName evidence="3">Coenzyme PQQ synthesis protein A</fullName>
    </submittedName>
</protein>
<gene>
    <name evidence="1" type="ORF">BTMF_LOCUS1647</name>
</gene>
<name>A0A0R3Q7L3_9BILA</name>
<organism evidence="3">
    <name type="scientific">Brugia timori</name>
    <dbReference type="NCBI Taxonomy" id="42155"/>
    <lineage>
        <taxon>Eukaryota</taxon>
        <taxon>Metazoa</taxon>
        <taxon>Ecdysozoa</taxon>
        <taxon>Nematoda</taxon>
        <taxon>Chromadorea</taxon>
        <taxon>Rhabditida</taxon>
        <taxon>Spirurina</taxon>
        <taxon>Spiruromorpha</taxon>
        <taxon>Filarioidea</taxon>
        <taxon>Onchocercidae</taxon>
        <taxon>Brugia</taxon>
    </lineage>
</organism>
<accession>A0A0R3Q7L3</accession>
<evidence type="ECO:0000313" key="2">
    <source>
        <dbReference type="Proteomes" id="UP000280834"/>
    </source>
</evidence>
<evidence type="ECO:0000313" key="1">
    <source>
        <dbReference type="EMBL" id="VDO10734.1"/>
    </source>
</evidence>
<dbReference type="STRING" id="42155.A0A0R3Q7L3"/>
<keyword evidence="2" id="KW-1185">Reference proteome</keyword>